<dbReference type="GO" id="GO:0000026">
    <property type="term" value="F:alpha-1,2-mannosyltransferase activity"/>
    <property type="evidence" value="ECO:0007669"/>
    <property type="project" value="TreeGrafter"/>
</dbReference>
<feature type="transmembrane region" description="Helical" evidence="10">
    <location>
        <begin position="12"/>
        <end position="33"/>
    </location>
</feature>
<keyword evidence="8 10" id="KW-1133">Transmembrane helix</keyword>
<dbReference type="Pfam" id="PF03901">
    <property type="entry name" value="Glyco_transf_22"/>
    <property type="match status" value="1"/>
</dbReference>
<feature type="transmembrane region" description="Helical" evidence="10">
    <location>
        <begin position="370"/>
        <end position="389"/>
    </location>
</feature>
<sequence>MTDSAGGRWLPGFGKTVLLLAGVRVALAMMLPIPDCDETFNYWEPTHMTVYGRGMQTWEYSPDFMFRSYAYTWIHGALMELLRWFAVPKPAVFFALRAAIGCVSALADATLVHGAATRFGPGTASFALAAILTAAGPLQASVAYLPSSFTMTLFSLCTGLWLGGNGPMAVAAGAVGVLLGWPFAAVVIVPAGLCMVWDELRPVFVAPSARPGARKLPCSYGVTGVAVLCVAGLVTSLLVLGVSVAVDRAFYGKLGVAILEIIKYNALGVGGDGSGADLYGTEPWWWYLANLGLNFNGWAVAALLSPWAVLAAASAALTHSRTAPGDLRGPVGRLAALARTGDLAASAAVSASVVGWVLLMSGRAHKEERFLFPAFPALCVAAGLTLEALSQAASGLLDGPAAPGAAPKDAAAEAPAGVGAGADADAGAPDAGSLAPPILNKRPALVAALCSAAMAASAALSASRVAGQTIMYGAPLRAWAHVWAITAAPGPAASQGVWTVIDQERSALGGQAAAQAVNLTQPDGSRLRRFGAHSDEPFGLRVCVGKEWYRFPAASFLPDATRPHAPGKAQPGSSWGAPPADPAARSGGPAVLGFLRSGFGGQLPQPFDVLGNRTSATLPNFNDVNAEEADRYVPEEACDVIVDLALPEAHAAAGGHTAEPWIADARAGGAQARWEVAWSSRFAHADTTPRIWRLFWVPGASSARVSWGEYLVLRRKRSTAVAGAGQSGQAAGGAGQAPSRAGARAVEERAEDL</sequence>
<dbReference type="AlphaFoldDB" id="A0A5A8CMH6"/>
<evidence type="ECO:0000313" key="13">
    <source>
        <dbReference type="Proteomes" id="UP000323011"/>
    </source>
</evidence>
<feature type="transmembrane region" description="Helical" evidence="10">
    <location>
        <begin position="168"/>
        <end position="197"/>
    </location>
</feature>
<feature type="transmembrane region" description="Helical" evidence="10">
    <location>
        <begin position="64"/>
        <end position="82"/>
    </location>
</feature>
<dbReference type="GO" id="GO:0005789">
    <property type="term" value="C:endoplasmic reticulum membrane"/>
    <property type="evidence" value="ECO:0007669"/>
    <property type="project" value="UniProtKB-SubCell"/>
</dbReference>
<evidence type="ECO:0000256" key="9">
    <source>
        <dbReference type="ARBA" id="ARBA00023136"/>
    </source>
</evidence>
<dbReference type="InterPro" id="IPR005599">
    <property type="entry name" value="GPI_mannosylTrfase"/>
</dbReference>
<dbReference type="EC" id="2.4.1.-" evidence="10"/>
<protein>
    <recommendedName>
        <fullName evidence="10">Mannosyltransferase</fullName>
        <ecNumber evidence="10">2.4.1.-</ecNumber>
    </recommendedName>
</protein>
<feature type="transmembrane region" description="Helical" evidence="10">
    <location>
        <begin position="337"/>
        <end position="358"/>
    </location>
</feature>
<evidence type="ECO:0000256" key="1">
    <source>
        <dbReference type="ARBA" id="ARBA00004477"/>
    </source>
</evidence>
<comment type="similarity">
    <text evidence="3 10">Belongs to the glycosyltransferase 22 family.</text>
</comment>
<proteinExistence type="inferred from homology"/>
<evidence type="ECO:0000313" key="12">
    <source>
        <dbReference type="EMBL" id="KAA0153320.1"/>
    </source>
</evidence>
<keyword evidence="9 10" id="KW-0472">Membrane</keyword>
<name>A0A5A8CMH6_CAFRO</name>
<keyword evidence="7 10" id="KW-0256">Endoplasmic reticulum</keyword>
<feature type="transmembrane region" description="Helical" evidence="10">
    <location>
        <begin position="142"/>
        <end position="162"/>
    </location>
</feature>
<evidence type="ECO:0000256" key="3">
    <source>
        <dbReference type="ARBA" id="ARBA00007063"/>
    </source>
</evidence>
<keyword evidence="5" id="KW-0808">Transferase</keyword>
<dbReference type="UniPathway" id="UPA00378"/>
<evidence type="ECO:0000256" key="6">
    <source>
        <dbReference type="ARBA" id="ARBA00022692"/>
    </source>
</evidence>
<feature type="transmembrane region" description="Helical" evidence="10">
    <location>
        <begin position="218"/>
        <end position="246"/>
    </location>
</feature>
<evidence type="ECO:0000256" key="7">
    <source>
        <dbReference type="ARBA" id="ARBA00022824"/>
    </source>
</evidence>
<gene>
    <name evidence="12" type="ORF">FNF29_03133</name>
</gene>
<accession>A0A5A8CMH6</accession>
<keyword evidence="4 10" id="KW-0328">Glycosyltransferase</keyword>
<evidence type="ECO:0000256" key="11">
    <source>
        <dbReference type="SAM" id="MobiDB-lite"/>
    </source>
</evidence>
<feature type="region of interest" description="Disordered" evidence="11">
    <location>
        <begin position="722"/>
        <end position="753"/>
    </location>
</feature>
<feature type="transmembrane region" description="Helical" evidence="10">
    <location>
        <begin position="94"/>
        <end position="113"/>
    </location>
</feature>
<evidence type="ECO:0000256" key="5">
    <source>
        <dbReference type="ARBA" id="ARBA00022679"/>
    </source>
</evidence>
<organism evidence="12 13">
    <name type="scientific">Cafeteria roenbergensis</name>
    <name type="common">Marine flagellate</name>
    <dbReference type="NCBI Taxonomy" id="33653"/>
    <lineage>
        <taxon>Eukaryota</taxon>
        <taxon>Sar</taxon>
        <taxon>Stramenopiles</taxon>
        <taxon>Bigyra</taxon>
        <taxon>Opalozoa</taxon>
        <taxon>Bicosoecida</taxon>
        <taxon>Cafeteriaceae</taxon>
        <taxon>Cafeteria</taxon>
    </lineage>
</organism>
<dbReference type="GO" id="GO:0006487">
    <property type="term" value="P:protein N-linked glycosylation"/>
    <property type="evidence" value="ECO:0007669"/>
    <property type="project" value="TreeGrafter"/>
</dbReference>
<feature type="transmembrane region" description="Helical" evidence="10">
    <location>
        <begin position="295"/>
        <end position="317"/>
    </location>
</feature>
<dbReference type="Proteomes" id="UP000323011">
    <property type="component" value="Unassembled WGS sequence"/>
</dbReference>
<dbReference type="PANTHER" id="PTHR22760:SF2">
    <property type="entry name" value="ALPHA-1,2-MANNOSYLTRANSFERASE ALG9"/>
    <property type="match status" value="1"/>
</dbReference>
<keyword evidence="6 10" id="KW-0812">Transmembrane</keyword>
<evidence type="ECO:0000256" key="4">
    <source>
        <dbReference type="ARBA" id="ARBA00022676"/>
    </source>
</evidence>
<evidence type="ECO:0000256" key="2">
    <source>
        <dbReference type="ARBA" id="ARBA00004922"/>
    </source>
</evidence>
<keyword evidence="13" id="KW-1185">Reference proteome</keyword>
<comment type="caution">
    <text evidence="12">The sequence shown here is derived from an EMBL/GenBank/DDBJ whole genome shotgun (WGS) entry which is preliminary data.</text>
</comment>
<dbReference type="EMBL" id="VLTN01000016">
    <property type="protein sequence ID" value="KAA0153320.1"/>
    <property type="molecule type" value="Genomic_DNA"/>
</dbReference>
<comment type="pathway">
    <text evidence="2">Protein modification; protein glycosylation.</text>
</comment>
<dbReference type="PANTHER" id="PTHR22760">
    <property type="entry name" value="GLYCOSYLTRANSFERASE"/>
    <property type="match status" value="1"/>
</dbReference>
<feature type="region of interest" description="Disordered" evidence="11">
    <location>
        <begin position="561"/>
        <end position="587"/>
    </location>
</feature>
<dbReference type="OMA" id="SHHLCVF"/>
<comment type="subcellular location">
    <subcellularLocation>
        <location evidence="1 10">Endoplasmic reticulum membrane</location>
        <topology evidence="1 10">Multi-pass membrane protein</topology>
    </subcellularLocation>
</comment>
<evidence type="ECO:0000256" key="8">
    <source>
        <dbReference type="ARBA" id="ARBA00022989"/>
    </source>
</evidence>
<reference evidence="12 13" key="1">
    <citation type="submission" date="2019-07" db="EMBL/GenBank/DDBJ databases">
        <title>Genomes of Cafeteria roenbergensis.</title>
        <authorList>
            <person name="Fischer M.G."/>
            <person name="Hackl T."/>
            <person name="Roman M."/>
        </authorList>
    </citation>
    <scope>NUCLEOTIDE SEQUENCE [LARGE SCALE GENOMIC DNA]</scope>
    <source>
        <strain evidence="12 13">BVI</strain>
    </source>
</reference>
<evidence type="ECO:0000256" key="10">
    <source>
        <dbReference type="RuleBase" id="RU363075"/>
    </source>
</evidence>